<accession>A0ACD5BXP9</accession>
<proteinExistence type="predicted"/>
<gene>
    <name evidence="1" type="ORF">AACH28_16315</name>
</gene>
<keyword evidence="2" id="KW-1185">Reference proteome</keyword>
<dbReference type="EMBL" id="CP151087">
    <property type="protein sequence ID" value="WZN54207.1"/>
    <property type="molecule type" value="Genomic_DNA"/>
</dbReference>
<protein>
    <submittedName>
        <fullName evidence="1">Heme-binding domain-containing protein</fullName>
    </submittedName>
</protein>
<evidence type="ECO:0000313" key="1">
    <source>
        <dbReference type="EMBL" id="WZN54207.1"/>
    </source>
</evidence>
<evidence type="ECO:0000313" key="2">
    <source>
        <dbReference type="Proteomes" id="UP001485301"/>
    </source>
</evidence>
<organism evidence="1 2">
    <name type="scientific">Sphingobacterium thalpophilum</name>
    <dbReference type="NCBI Taxonomy" id="259"/>
    <lineage>
        <taxon>Bacteria</taxon>
        <taxon>Pseudomonadati</taxon>
        <taxon>Bacteroidota</taxon>
        <taxon>Sphingobacteriia</taxon>
        <taxon>Sphingobacteriales</taxon>
        <taxon>Sphingobacteriaceae</taxon>
        <taxon>Sphingobacterium</taxon>
    </lineage>
</organism>
<dbReference type="Proteomes" id="UP001485301">
    <property type="component" value="Chromosome"/>
</dbReference>
<name>A0ACD5BXP9_9SPHI</name>
<sequence length="157" mass="18019">MKIIKTIIPLLLILLIGIQFFGVTPNTSAIVPESAIENHYSIPSNVQQILKTSCYDCHSNNTVYPSYNKLQPIKWWLAEHIADGKKHLNFDEFNAYATDQKLRKLAEIEETVNAGEMPLKSYTLIHNNAKLSDEQKQQLRDWVIATKKVINRKAINR</sequence>
<reference evidence="1" key="1">
    <citation type="submission" date="2024-04" db="EMBL/GenBank/DDBJ databases">
        <title>Complete genome sequence of Sphingobacterium thalpophiium BAA-1094.</title>
        <authorList>
            <person name="Adaikpoh B.I."/>
        </authorList>
    </citation>
    <scope>NUCLEOTIDE SEQUENCE</scope>
    <source>
        <strain evidence="1">BAA-1094</strain>
    </source>
</reference>